<name>A0A8S9KTE4_BRACR</name>
<evidence type="ECO:0000313" key="2">
    <source>
        <dbReference type="Proteomes" id="UP000712281"/>
    </source>
</evidence>
<organism evidence="1 2">
    <name type="scientific">Brassica cretica</name>
    <name type="common">Mustard</name>
    <dbReference type="NCBI Taxonomy" id="69181"/>
    <lineage>
        <taxon>Eukaryota</taxon>
        <taxon>Viridiplantae</taxon>
        <taxon>Streptophyta</taxon>
        <taxon>Embryophyta</taxon>
        <taxon>Tracheophyta</taxon>
        <taxon>Spermatophyta</taxon>
        <taxon>Magnoliopsida</taxon>
        <taxon>eudicotyledons</taxon>
        <taxon>Gunneridae</taxon>
        <taxon>Pentapetalae</taxon>
        <taxon>rosids</taxon>
        <taxon>malvids</taxon>
        <taxon>Brassicales</taxon>
        <taxon>Brassicaceae</taxon>
        <taxon>Brassiceae</taxon>
        <taxon>Brassica</taxon>
    </lineage>
</organism>
<evidence type="ECO:0000313" key="1">
    <source>
        <dbReference type="EMBL" id="KAF2596536.1"/>
    </source>
</evidence>
<accession>A0A8S9KTE4</accession>
<proteinExistence type="predicted"/>
<reference evidence="1" key="1">
    <citation type="submission" date="2019-12" db="EMBL/GenBank/DDBJ databases">
        <title>Genome sequencing and annotation of Brassica cretica.</title>
        <authorList>
            <person name="Studholme D.J."/>
            <person name="Sarris P.F."/>
        </authorList>
    </citation>
    <scope>NUCLEOTIDE SEQUENCE</scope>
    <source>
        <strain evidence="1">PFS-001/15</strain>
        <tissue evidence="1">Leaf</tissue>
    </source>
</reference>
<dbReference type="Proteomes" id="UP000712281">
    <property type="component" value="Unassembled WGS sequence"/>
</dbReference>
<sequence>MNLQASATSRDAEDSLFFRMPRFLLEMFTGLKMFRDIARTNCGLPFSRQVIGVVVAQLFWLWMKAMLSFIAKDVVAKGLLHDTFVLSIREIMPKKLDTEPVRSQLWGDFLLGRDQAE</sequence>
<dbReference type="AlphaFoldDB" id="A0A8S9KTE4"/>
<gene>
    <name evidence="1" type="ORF">F2Q68_00009537</name>
</gene>
<comment type="caution">
    <text evidence="1">The sequence shown here is derived from an EMBL/GenBank/DDBJ whole genome shotgun (WGS) entry which is preliminary data.</text>
</comment>
<dbReference type="EMBL" id="QGKW02000717">
    <property type="protein sequence ID" value="KAF2596536.1"/>
    <property type="molecule type" value="Genomic_DNA"/>
</dbReference>
<protein>
    <submittedName>
        <fullName evidence="1">Uncharacterized protein</fullName>
    </submittedName>
</protein>